<proteinExistence type="predicted"/>
<keyword evidence="1" id="KW-0472">Membrane</keyword>
<sequence length="1053" mass="116822">MGMKPVTFTDNITVSSHLTLPSPNDQAMMLDTTVMHTAYGMAWLEQAPPAFTTSDYAVMPFSSQATSMHYRPGENLTAATEMLTTEMNCWQPLTTKLPPASTYSFDNGHGCAVNVSFFQAHPYNNDTSIILYIGYHGSPILDYYLESPLCSKNSTNQFLTIFASRHMDEKLGSYETNMTALFCETSYYKQLVSVTVSAESGRPLNESLVPIGVKEHLTQDEFNSTAFSYLTGVGMPPDTPTATRDFPAATTFEPWGSLSKENVAGPTMPMVNLALGLSGELASNFQHAPVMERAFTLAHKTVFSAAISHLASEARENKQADGTSSYILYGVVVSRTISAVLECLLALLVFLMGGVLYTCMKAKSNLVSDPATIGFAFRSVRASRAVLNRLAMEDCSDNGTLQRNLAGEQFFLEQGTTGNVLEIESKADDGVNMADRRQNVQYDPVRPKESHPLTGCLLIAVLLAGAGVLIYFKKMELKLQGLPRPSENFEVLQLLENYIPTALTTLLDPFLVLLTRLFCMLQPFNILRKGKCNPQHTLETKYTSLPPQLVLWRAVRSRDFLLSTLCLMALLVNVLTVALGGTFNELPVQLQYPTTFAEARTTTLSRDTLLDTTYMIRYVYHDHYYAASTNISHNTTLPPWVSTKYTFLPVNITSESPRSPDSYRATLRGFGVEPKCEAMATSPSSTSRSFANVTHLINGFTIEGTTFNFRRDDGTWQTCEPTDLNVGSNTTGLGAREVITPLTIPTDQSGSAASEDHICEDRFVAGWIRMDTKDPANTFRSTFLSCQAVLRTATFDVDFDKAGHILAYTQRGDFDDITSLMSRNMSQRLVRQANKLVNNSGRPFAIYAWHNTTLVSDWWNYLMKMSLNSTDLVDPRLDIPKPEAVIPTVEDLYRRLFAIVLGKNLDLFEEPAKPTDMPGIAIITETRIFLDDTAYLLSVIILCANAAVLMWAYLAQSDAYLPRLPSTLGSVLAYGAASRAIREYGDGINTDQEIWHNEDFYGTYSFGKYVGVDGNAHVGIEMDPFVTPINGTMLKRRASARLWFRKKAEEPHD</sequence>
<dbReference type="Proteomes" id="UP001285908">
    <property type="component" value="Unassembled WGS sequence"/>
</dbReference>
<reference evidence="2 3" key="1">
    <citation type="journal article" date="2023" name="Mol. Phylogenet. Evol.">
        <title>Genome-scale phylogeny and comparative genomics of the fungal order Sordariales.</title>
        <authorList>
            <person name="Hensen N."/>
            <person name="Bonometti L."/>
            <person name="Westerberg I."/>
            <person name="Brannstrom I.O."/>
            <person name="Guillou S."/>
            <person name="Cros-Aarteil S."/>
            <person name="Calhoun S."/>
            <person name="Haridas S."/>
            <person name="Kuo A."/>
            <person name="Mondo S."/>
            <person name="Pangilinan J."/>
            <person name="Riley R."/>
            <person name="LaButti K."/>
            <person name="Andreopoulos B."/>
            <person name="Lipzen A."/>
            <person name="Chen C."/>
            <person name="Yan M."/>
            <person name="Daum C."/>
            <person name="Ng V."/>
            <person name="Clum A."/>
            <person name="Steindorff A."/>
            <person name="Ohm R.A."/>
            <person name="Martin F."/>
            <person name="Silar P."/>
            <person name="Natvig D.O."/>
            <person name="Lalanne C."/>
            <person name="Gautier V."/>
            <person name="Ament-Velasquez S.L."/>
            <person name="Kruys A."/>
            <person name="Hutchinson M.I."/>
            <person name="Powell A.J."/>
            <person name="Barry K."/>
            <person name="Miller A.N."/>
            <person name="Grigoriev I.V."/>
            <person name="Debuchy R."/>
            <person name="Gladieux P."/>
            <person name="Hiltunen Thoren M."/>
            <person name="Johannesson H."/>
        </authorList>
    </citation>
    <scope>NUCLEOTIDE SEQUENCE [LARGE SCALE GENOMIC DNA]</scope>
    <source>
        <strain evidence="2 3">FGSC 10403</strain>
    </source>
</reference>
<keyword evidence="1" id="KW-1133">Transmembrane helix</keyword>
<protein>
    <submittedName>
        <fullName evidence="2">Uncharacterized protein</fullName>
    </submittedName>
</protein>
<feature type="transmembrane region" description="Helical" evidence="1">
    <location>
        <begin position="498"/>
        <end position="519"/>
    </location>
</feature>
<evidence type="ECO:0000313" key="3">
    <source>
        <dbReference type="Proteomes" id="UP001285908"/>
    </source>
</evidence>
<feature type="transmembrane region" description="Helical" evidence="1">
    <location>
        <begin position="326"/>
        <end position="357"/>
    </location>
</feature>
<evidence type="ECO:0000256" key="1">
    <source>
        <dbReference type="SAM" id="Phobius"/>
    </source>
</evidence>
<feature type="transmembrane region" description="Helical" evidence="1">
    <location>
        <begin position="934"/>
        <end position="954"/>
    </location>
</feature>
<feature type="transmembrane region" description="Helical" evidence="1">
    <location>
        <begin position="560"/>
        <end position="583"/>
    </location>
</feature>
<feature type="transmembrane region" description="Helical" evidence="1">
    <location>
        <begin position="453"/>
        <end position="472"/>
    </location>
</feature>
<dbReference type="RefSeq" id="XP_062697376.1">
    <property type="nucleotide sequence ID" value="XM_062839899.1"/>
</dbReference>
<dbReference type="EMBL" id="JAULSX010000001">
    <property type="protein sequence ID" value="KAK3499743.1"/>
    <property type="molecule type" value="Genomic_DNA"/>
</dbReference>
<dbReference type="Pfam" id="PF11915">
    <property type="entry name" value="DUF3433"/>
    <property type="match status" value="1"/>
</dbReference>
<dbReference type="AlphaFoldDB" id="A0AAJ0IG72"/>
<dbReference type="GeneID" id="87877521"/>
<dbReference type="PANTHER" id="PTHR37544:SF3">
    <property type="entry name" value="SPRAY"/>
    <property type="match status" value="1"/>
</dbReference>
<organism evidence="2 3">
    <name type="scientific">Neurospora hispaniola</name>
    <dbReference type="NCBI Taxonomy" id="588809"/>
    <lineage>
        <taxon>Eukaryota</taxon>
        <taxon>Fungi</taxon>
        <taxon>Dikarya</taxon>
        <taxon>Ascomycota</taxon>
        <taxon>Pezizomycotina</taxon>
        <taxon>Sordariomycetes</taxon>
        <taxon>Sordariomycetidae</taxon>
        <taxon>Sordariales</taxon>
        <taxon>Sordariaceae</taxon>
        <taxon>Neurospora</taxon>
    </lineage>
</organism>
<name>A0AAJ0IG72_9PEZI</name>
<accession>A0AAJ0IG72</accession>
<gene>
    <name evidence="2" type="ORF">B0T23DRAFT_425182</name>
</gene>
<comment type="caution">
    <text evidence="2">The sequence shown here is derived from an EMBL/GenBank/DDBJ whole genome shotgun (WGS) entry which is preliminary data.</text>
</comment>
<keyword evidence="3" id="KW-1185">Reference proteome</keyword>
<dbReference type="PANTHER" id="PTHR37544">
    <property type="entry name" value="SPRAY-RELATED"/>
    <property type="match status" value="1"/>
</dbReference>
<dbReference type="InterPro" id="IPR021840">
    <property type="entry name" value="DUF3433"/>
</dbReference>
<evidence type="ECO:0000313" key="2">
    <source>
        <dbReference type="EMBL" id="KAK3499743.1"/>
    </source>
</evidence>
<keyword evidence="1" id="KW-0812">Transmembrane</keyword>